<evidence type="ECO:0000259" key="4">
    <source>
        <dbReference type="Pfam" id="PF07593"/>
    </source>
</evidence>
<dbReference type="EMBL" id="CP136920">
    <property type="protein sequence ID" value="WOO40940.1"/>
    <property type="molecule type" value="Genomic_DNA"/>
</dbReference>
<evidence type="ECO:0000256" key="2">
    <source>
        <dbReference type="SAM" id="MobiDB-lite"/>
    </source>
</evidence>
<feature type="chain" id="PRO_5043006830" evidence="3">
    <location>
        <begin position="34"/>
        <end position="1233"/>
    </location>
</feature>
<evidence type="ECO:0000256" key="3">
    <source>
        <dbReference type="SAM" id="SignalP"/>
    </source>
</evidence>
<accession>A0AAQ3L7Y6</accession>
<dbReference type="KEGG" id="puo:RZN69_20155"/>
<dbReference type="InterPro" id="IPR028994">
    <property type="entry name" value="Integrin_alpha_N"/>
</dbReference>
<name>A0AAQ3L7Y6_9BACT</name>
<dbReference type="InterPro" id="IPR013517">
    <property type="entry name" value="FG-GAP"/>
</dbReference>
<dbReference type="RefSeq" id="WP_317833205.1">
    <property type="nucleotide sequence ID" value="NZ_CP136920.1"/>
</dbReference>
<dbReference type="Gene3D" id="2.130.10.130">
    <property type="entry name" value="Integrin alpha, N-terminal"/>
    <property type="match status" value="4"/>
</dbReference>
<dbReference type="Pfam" id="PF13517">
    <property type="entry name" value="FG-GAP_3"/>
    <property type="match status" value="7"/>
</dbReference>
<protein>
    <submittedName>
        <fullName evidence="5">FG-GAP-like repeat-containing protein</fullName>
    </submittedName>
</protein>
<dbReference type="Pfam" id="PF07593">
    <property type="entry name" value="UnbV_ASPIC"/>
    <property type="match status" value="2"/>
</dbReference>
<dbReference type="InterPro" id="IPR027039">
    <property type="entry name" value="Crtac1"/>
</dbReference>
<feature type="domain" description="ASPIC/UnbV" evidence="4">
    <location>
        <begin position="1153"/>
        <end position="1211"/>
    </location>
</feature>
<keyword evidence="1 3" id="KW-0732">Signal</keyword>
<evidence type="ECO:0000313" key="6">
    <source>
        <dbReference type="Proteomes" id="UP001304300"/>
    </source>
</evidence>
<gene>
    <name evidence="5" type="ORF">RZN69_20155</name>
</gene>
<dbReference type="AlphaFoldDB" id="A0AAQ3L7Y6"/>
<feature type="signal peptide" evidence="3">
    <location>
        <begin position="1"/>
        <end position="33"/>
    </location>
</feature>
<organism evidence="5 6">
    <name type="scientific">Rubellicoccus peritrichatus</name>
    <dbReference type="NCBI Taxonomy" id="3080537"/>
    <lineage>
        <taxon>Bacteria</taxon>
        <taxon>Pseudomonadati</taxon>
        <taxon>Verrucomicrobiota</taxon>
        <taxon>Opitutia</taxon>
        <taxon>Puniceicoccales</taxon>
        <taxon>Cerasicoccaceae</taxon>
        <taxon>Rubellicoccus</taxon>
    </lineage>
</organism>
<reference evidence="5 6" key="1">
    <citation type="submission" date="2023-10" db="EMBL/GenBank/DDBJ databases">
        <title>Rubellicoccus peritrichatus gen. nov., sp. nov., isolated from an algae of coral reef tank.</title>
        <authorList>
            <person name="Luo J."/>
        </authorList>
    </citation>
    <scope>NUCLEOTIDE SEQUENCE [LARGE SCALE GENOMIC DNA]</scope>
    <source>
        <strain evidence="5 6">CR14</strain>
    </source>
</reference>
<proteinExistence type="predicted"/>
<feature type="region of interest" description="Disordered" evidence="2">
    <location>
        <begin position="1208"/>
        <end position="1233"/>
    </location>
</feature>
<evidence type="ECO:0000256" key="1">
    <source>
        <dbReference type="ARBA" id="ARBA00022729"/>
    </source>
</evidence>
<dbReference type="Proteomes" id="UP001304300">
    <property type="component" value="Chromosome"/>
</dbReference>
<dbReference type="SUPFAM" id="SSF69318">
    <property type="entry name" value="Integrin alpha N-terminal domain"/>
    <property type="match status" value="3"/>
</dbReference>
<keyword evidence="6" id="KW-1185">Reference proteome</keyword>
<feature type="domain" description="ASPIC/UnbV" evidence="4">
    <location>
        <begin position="555"/>
        <end position="620"/>
    </location>
</feature>
<dbReference type="PANTHER" id="PTHR16026:SF0">
    <property type="entry name" value="CARTILAGE ACIDIC PROTEIN 1"/>
    <property type="match status" value="1"/>
</dbReference>
<evidence type="ECO:0000313" key="5">
    <source>
        <dbReference type="EMBL" id="WOO40940.1"/>
    </source>
</evidence>
<sequence length="1233" mass="135209">MHLPKSRSRRIQSAHTSLLWSSAIFIAASISNAAEQTISESPLAPRHAQTEEIVLFEHLTPESTGVDFENSIDITHPLKRLYPSGYANGGVAVGDVNGDGKPDLYLVSGPGENKLYLQGEPFEFEDVTAQAGVGGGDDTWGTGAAMVDIDNDGDLDIYVANYDSPNQLYLNEGDGKFREAASEYGLDISDASLMAYFADYDKDGDLDVYIVTNRFYREGGIPSESQYNMGFFDRGVIKPEYEKYYTFRKIAGDTFTITAVGRPDYLLRNDGERFTDVTKEAGIADEDHGLSAVWVDYNSDGYPDLYVANDFTDADRLYHNNGDGTFTDKIADVVPHTTWFSMGSDVGDVNNDGLLDIFVLDMAATSHYREKASMGNMDKNKEFLLTAVPRQVMRNALLINAGNGKMLEAAKLAGVSSTDWSWSANFGDLDNDGLIDLFVTNGMTRDYANSDMSFEYEDNIGKTRWDHFEDTDPRPEQNRVFWNKGDYKFEDASELWGLDHMSMSYGAAYADFDRDGDLDLVYTNVDEPVSILRNNSSGDHSVLVKLIGTDSNKQGIGAHVSLTAGGHQQIRALHPMTGFVSSSDPVIHFGLGDAEKIDQLEITWPSGNRQVFKDLPADRLFTIIESETTTEPEKAEPITMAFRSSDALIKMVHEERDYDDFKDQPLLPNKLSQLGPGMAWGDIDGDGDDDVYLGGAAGQAGMLGRNAGNGEFTRSYPTAILKDRKYEDMGALFFDADGDGDLDLYVVSGGVEHGSDSKKLQDRLYLNDGEGSFAKAPEGTLPDLRDSGGTVAAADFDRDGDLDLFVGSRVIPGEYPLAPKSRLLLNEGGRFIEVKTPWSESIANAGMVTGALWSDADNDGWVDLFLTIEWGPVRFFRNQNGKLEEDTQAAGLADRVGWYNGITGGDVDGDGDIDYVVTNFGLNSKYKATPKKPELLFYGDMDDSGRKRIIEAKFEKEICYPRRGLSCSSQAIPSIRDRLPTFHQFASSTLNDIYGDYRLDKAERFEANSLETGILINDGKGHFSFTPLPRLAQISPSYGVVIEDLDADGFADIVLAQNFFNPQAETGRMDGGLSLFLKGNGDGTFKPLMPYESGIVVPADAKGLALIDLNQDKQLDLVFSANDSPAYSFINENEGGREIIVVTLKDHAGNPSAIGARVTALDETLSPKVAEIRSSGGYLSQENGVLYFTSQDPEAVARVQVRWPDGEESVHEISSSSDNVIVHPRGSRKPDLG</sequence>
<dbReference type="InterPro" id="IPR011519">
    <property type="entry name" value="UnbV_ASPIC"/>
</dbReference>
<dbReference type="PANTHER" id="PTHR16026">
    <property type="entry name" value="CARTILAGE ACIDIC PROTEIN 1"/>
    <property type="match status" value="1"/>
</dbReference>